<sequence length="693" mass="81232">MYRIGGETILSITVLFFIFVLCFLSESKLQENQPNGSRAESEKLHFEYAWIESKLVRIEEPNNNKATVHGITLNTFENSENSFQMIDCRSNKRTLFKVSLENQNEMMKISFFESRLDVGSDLRWTVKHSNDSFVLKSIQIVGNTIDLELNSPSKHSQWESLDYSLKVNWTPSRKSIAIKLKVFDDEFKNERENIELTLISLETEEKDGPLMFENVSILDLLDDVFPGEPYFVASNLSTLLREGLSLRQSLCYHWLMYYQIDHTEREKEACHSIENFCNLISHFVRRKQLFRIPNQCLSCPIVENQIRMANVRRNISRYRFGSRNEINRTDQSEVIYLLDGSCHSQSSPKFSLRLMMQLNRLSKMIAKQFKLQKMIAKFMILTMNSNGRYVPTWPKFESNLMFSHLLTHQFHKTKSINASRSKESLFRESLWSRESKHSLDFLFVFPFSSPGTSRHFIMIDCLEPSETKAIEKRTCRESEIDFTTARNNFLQSNNYLHIITNGALVQHSISSLKMRRIIGFDWQQVMFDSPTNNQFTSSNRSRNHSENQIRRRLRDYLVPRRDVCHVLALETNGTIFDHRVLKQSNRKKYTERLAENQKIETCQHCDCVLARDLLVAQQECSLCEARSDTLPNFSRKLLSRESLMHSNESSDSMSISMLESYSFNNYSQDWTENDEDQSLKTIEFEENPILEMI</sequence>
<proteinExistence type="predicted"/>
<organism evidence="2">
    <name type="scientific">Sarcoptes scabiei</name>
    <name type="common">Itch mite</name>
    <name type="synonym">Acarus scabiei</name>
    <dbReference type="NCBI Taxonomy" id="52283"/>
    <lineage>
        <taxon>Eukaryota</taxon>
        <taxon>Metazoa</taxon>
        <taxon>Ecdysozoa</taxon>
        <taxon>Arthropoda</taxon>
        <taxon>Chelicerata</taxon>
        <taxon>Arachnida</taxon>
        <taxon>Acari</taxon>
        <taxon>Acariformes</taxon>
        <taxon>Sarcoptiformes</taxon>
        <taxon>Astigmata</taxon>
        <taxon>Psoroptidia</taxon>
        <taxon>Sarcoptoidea</taxon>
        <taxon>Sarcoptidae</taxon>
        <taxon>Sarcoptinae</taxon>
        <taxon>Sarcoptes</taxon>
    </lineage>
</organism>
<evidence type="ECO:0000313" key="2">
    <source>
        <dbReference type="EMBL" id="KAF7496345.1"/>
    </source>
</evidence>
<dbReference type="OrthoDB" id="6491343at2759"/>
<reference evidence="4" key="1">
    <citation type="journal article" date="2020" name="PLoS Negl. Trop. Dis.">
        <title>High-quality nuclear genome for Sarcoptes scabiei-A critical resource for a neglected parasite.</title>
        <authorList>
            <person name="Korhonen P.K."/>
            <person name="Gasser R.B."/>
            <person name="Ma G."/>
            <person name="Wang T."/>
            <person name="Stroehlein A.J."/>
            <person name="Young N.D."/>
            <person name="Ang C.S."/>
            <person name="Fernando D.D."/>
            <person name="Lu H.C."/>
            <person name="Taylor S."/>
            <person name="Reynolds S.L."/>
            <person name="Mofiz E."/>
            <person name="Najaraj S.H."/>
            <person name="Gowda H."/>
            <person name="Madugundu A."/>
            <person name="Renuse S."/>
            <person name="Holt D."/>
            <person name="Pandey A."/>
            <person name="Papenfuss A.T."/>
            <person name="Fischer K."/>
        </authorList>
    </citation>
    <scope>NUCLEOTIDE SEQUENCE [LARGE SCALE GENOMIC DNA]</scope>
</reference>
<protein>
    <submittedName>
        <fullName evidence="2 3">Uncharacterized protein</fullName>
    </submittedName>
</protein>
<dbReference type="EnsemblMetazoa" id="SSS_4985s_mrna">
    <property type="protein sequence ID" value="KAF7496345.1"/>
    <property type="gene ID" value="SSS_4985"/>
</dbReference>
<dbReference type="Proteomes" id="UP000070412">
    <property type="component" value="Unassembled WGS sequence"/>
</dbReference>
<dbReference type="AlphaFoldDB" id="A0A834RFP6"/>
<keyword evidence="1" id="KW-0732">Signal</keyword>
<evidence type="ECO:0000256" key="1">
    <source>
        <dbReference type="SAM" id="SignalP"/>
    </source>
</evidence>
<evidence type="ECO:0000313" key="4">
    <source>
        <dbReference type="Proteomes" id="UP000070412"/>
    </source>
</evidence>
<accession>A0A834RFP6</accession>
<reference evidence="2" key="2">
    <citation type="submission" date="2020-01" db="EMBL/GenBank/DDBJ databases">
        <authorList>
            <person name="Korhonen P.K.K."/>
            <person name="Guangxu M.G."/>
            <person name="Wang T.W."/>
            <person name="Stroehlein A.J.S."/>
            <person name="Young N.D."/>
            <person name="Ang C.-S.A."/>
            <person name="Fernando D.W.F."/>
            <person name="Lu H.L."/>
            <person name="Taylor S.T."/>
            <person name="Ehtesham M.E.M."/>
            <person name="Najaraj S.H.N."/>
            <person name="Harsha G.H.G."/>
            <person name="Madugundu A.M."/>
            <person name="Renuse S.R."/>
            <person name="Holt D.H."/>
            <person name="Pandey A.P."/>
            <person name="Papenfuss A.P."/>
            <person name="Gasser R.B.G."/>
            <person name="Fischer K.F."/>
        </authorList>
    </citation>
    <scope>NUCLEOTIDE SEQUENCE</scope>
    <source>
        <strain evidence="2">SSS_KF_BRIS2020</strain>
    </source>
</reference>
<feature type="chain" id="PRO_5038259366" evidence="1">
    <location>
        <begin position="30"/>
        <end position="693"/>
    </location>
</feature>
<feature type="signal peptide" evidence="1">
    <location>
        <begin position="1"/>
        <end position="29"/>
    </location>
</feature>
<reference evidence="3" key="3">
    <citation type="submission" date="2022-06" db="UniProtKB">
        <authorList>
            <consortium name="EnsemblMetazoa"/>
        </authorList>
    </citation>
    <scope>IDENTIFICATION</scope>
</reference>
<gene>
    <name evidence="2" type="ORF">SSS_4985</name>
</gene>
<evidence type="ECO:0000313" key="3">
    <source>
        <dbReference type="EnsemblMetazoa" id="KAF7496345.1"/>
    </source>
</evidence>
<name>A0A834RFP6_SARSC</name>
<keyword evidence="4" id="KW-1185">Reference proteome</keyword>
<dbReference type="EMBL" id="WVUK01000012">
    <property type="protein sequence ID" value="KAF7496345.1"/>
    <property type="molecule type" value="Genomic_DNA"/>
</dbReference>